<protein>
    <submittedName>
        <fullName evidence="1">Uncharacterized protein</fullName>
    </submittedName>
</protein>
<dbReference type="AlphaFoldDB" id="A0AAU8BSB6"/>
<gene>
    <name evidence="1" type="ORF">PG915_24130</name>
</gene>
<evidence type="ECO:0000313" key="1">
    <source>
        <dbReference type="EMBL" id="XCD19250.1"/>
    </source>
</evidence>
<keyword evidence="1" id="KW-0614">Plasmid</keyword>
<sequence>MGFFSFLTTDTNESIRAQDTCDVFLLKSTGNHAHATYYDGYGNFTTDQGIINVFHWLSLTNLKSGHLATLSDDELTTIGILMSPDCGHYLMDAKGVVYVCQLHWSETAIEALLEDKEVHGFHTFAADIVIDGVTASVNCHESSGRLTRHEYVPKHPLKIARNRRSYDACLPSTSCPHQGFFYD</sequence>
<accession>A0AAU8BSB6</accession>
<proteinExistence type="predicted"/>
<dbReference type="EMBL" id="CP115922">
    <property type="protein sequence ID" value="XCD19250.1"/>
    <property type="molecule type" value="Genomic_DNA"/>
</dbReference>
<reference evidence="1" key="1">
    <citation type="submission" date="2023-01" db="EMBL/GenBank/DDBJ databases">
        <title>Vibrio sp. CB1-14 genome sequencing.</title>
        <authorList>
            <person name="Otstavnykh N."/>
            <person name="Isaeva M."/>
            <person name="Meleshko D."/>
        </authorList>
    </citation>
    <scope>NUCLEOTIDE SEQUENCE</scope>
    <source>
        <strain evidence="1">CB1-14</strain>
        <plasmid evidence="1">p1</plasmid>
    </source>
</reference>
<geneLocation type="plasmid" evidence="1">
    <name>p1</name>
</geneLocation>
<dbReference type="KEGG" id="vck:PG915_24130"/>
<name>A0AAU8BSB6_9VIBR</name>
<dbReference type="RefSeq" id="WP_353500368.1">
    <property type="nucleotide sequence ID" value="NZ_CP115922.1"/>
</dbReference>
<organism evidence="1">
    <name type="scientific">Vibrio chaetopteri</name>
    <dbReference type="NCBI Taxonomy" id="3016528"/>
    <lineage>
        <taxon>Bacteria</taxon>
        <taxon>Pseudomonadati</taxon>
        <taxon>Pseudomonadota</taxon>
        <taxon>Gammaproteobacteria</taxon>
        <taxon>Vibrionales</taxon>
        <taxon>Vibrionaceae</taxon>
        <taxon>Vibrio</taxon>
    </lineage>
</organism>